<evidence type="ECO:0000256" key="4">
    <source>
        <dbReference type="ARBA" id="ARBA00023136"/>
    </source>
</evidence>
<dbReference type="EMBL" id="JBEPME010000005">
    <property type="protein sequence ID" value="MET3658179.1"/>
    <property type="molecule type" value="Genomic_DNA"/>
</dbReference>
<organism evidence="7 8">
    <name type="scientific">Sporosarcina psychrophila</name>
    <name type="common">Bacillus psychrophilus</name>
    <dbReference type="NCBI Taxonomy" id="1476"/>
    <lineage>
        <taxon>Bacteria</taxon>
        <taxon>Bacillati</taxon>
        <taxon>Bacillota</taxon>
        <taxon>Bacilli</taxon>
        <taxon>Bacillales</taxon>
        <taxon>Caryophanaceae</taxon>
        <taxon>Sporosarcina</taxon>
    </lineage>
</organism>
<keyword evidence="2 6" id="KW-0812">Transmembrane</keyword>
<evidence type="ECO:0000256" key="1">
    <source>
        <dbReference type="ARBA" id="ARBA00004141"/>
    </source>
</evidence>
<keyword evidence="4 6" id="KW-0472">Membrane</keyword>
<evidence type="ECO:0000313" key="7">
    <source>
        <dbReference type="EMBL" id="MET3658179.1"/>
    </source>
</evidence>
<dbReference type="InterPro" id="IPR006480">
    <property type="entry name" value="Phage_holin_4_1"/>
</dbReference>
<comment type="subcellular location">
    <subcellularLocation>
        <location evidence="1">Membrane</location>
        <topology evidence="1">Multi-pass membrane protein</topology>
    </subcellularLocation>
</comment>
<dbReference type="Proteomes" id="UP001549104">
    <property type="component" value="Unassembled WGS sequence"/>
</dbReference>
<protein>
    <submittedName>
        <fullName evidence="7">Toxin secretion/phage lysis holin</fullName>
    </submittedName>
</protein>
<keyword evidence="3 6" id="KW-1133">Transmembrane helix</keyword>
<accession>A0ABV2KAR7</accession>
<gene>
    <name evidence="7" type="ORF">ABIC55_003296</name>
</gene>
<sequence length="169" mass="18604">MGGFNLGQLEVVHMYLFGGVKFLHLLLLLMLLDIITGIFKAAKNGNLWSRKSLFGYARKLLVLVMIILANVIDQILNLGGTLTFATTLFYIANEGLSIVENMAELGVIVPAGLAQKLKVIESGNQSFSEEIREELIGSKVDRQLVEAKIDNRISAKVDELIIKSNEGDK</sequence>
<name>A0ABV2KAR7_SPOPS</name>
<evidence type="ECO:0000256" key="2">
    <source>
        <dbReference type="ARBA" id="ARBA00022692"/>
    </source>
</evidence>
<feature type="transmembrane region" description="Helical" evidence="6">
    <location>
        <begin position="60"/>
        <end position="92"/>
    </location>
</feature>
<evidence type="ECO:0000313" key="8">
    <source>
        <dbReference type="Proteomes" id="UP001549104"/>
    </source>
</evidence>
<dbReference type="Pfam" id="PF05105">
    <property type="entry name" value="Phage_holin_4_1"/>
    <property type="match status" value="1"/>
</dbReference>
<comment type="caution">
    <text evidence="7">The sequence shown here is derived from an EMBL/GenBank/DDBJ whole genome shotgun (WGS) entry which is preliminary data.</text>
</comment>
<comment type="similarity">
    <text evidence="5">Belongs to the bacteriophage holin family. Cp-1 holin subfamily.</text>
</comment>
<keyword evidence="8" id="KW-1185">Reference proteome</keyword>
<evidence type="ECO:0000256" key="3">
    <source>
        <dbReference type="ARBA" id="ARBA00022989"/>
    </source>
</evidence>
<feature type="transmembrane region" description="Helical" evidence="6">
    <location>
        <begin position="12"/>
        <end position="39"/>
    </location>
</feature>
<reference evidence="7 8" key="1">
    <citation type="submission" date="2024-06" db="EMBL/GenBank/DDBJ databases">
        <title>Sorghum-associated microbial communities from plants grown in Nebraska, USA.</title>
        <authorList>
            <person name="Schachtman D."/>
        </authorList>
    </citation>
    <scope>NUCLEOTIDE SEQUENCE [LARGE SCALE GENOMIC DNA]</scope>
    <source>
        <strain evidence="7 8">1288</strain>
    </source>
</reference>
<dbReference type="NCBIfam" id="TIGR01593">
    <property type="entry name" value="holin_tox_secr"/>
    <property type="match status" value="1"/>
</dbReference>
<evidence type="ECO:0000256" key="5">
    <source>
        <dbReference type="ARBA" id="ARBA00023600"/>
    </source>
</evidence>
<dbReference type="RefSeq" id="WP_354313867.1">
    <property type="nucleotide sequence ID" value="NZ_JBEPME010000005.1"/>
</dbReference>
<evidence type="ECO:0000256" key="6">
    <source>
        <dbReference type="SAM" id="Phobius"/>
    </source>
</evidence>
<proteinExistence type="inferred from homology"/>